<dbReference type="Pfam" id="PF06037">
    <property type="entry name" value="DUF922"/>
    <property type="match status" value="1"/>
</dbReference>
<organism evidence="2 3">
    <name type="scientific">Mesonia maritima</name>
    <dbReference type="NCBI Taxonomy" id="1793873"/>
    <lineage>
        <taxon>Bacteria</taxon>
        <taxon>Pseudomonadati</taxon>
        <taxon>Bacteroidota</taxon>
        <taxon>Flavobacteriia</taxon>
        <taxon>Flavobacteriales</taxon>
        <taxon>Flavobacteriaceae</taxon>
        <taxon>Mesonia</taxon>
    </lineage>
</organism>
<protein>
    <submittedName>
        <fullName evidence="2">Txe/YoeB family toxin of Txe-Axe toxin-antitoxin module</fullName>
    </submittedName>
</protein>
<gene>
    <name evidence="2" type="ORF">GGR31_002128</name>
</gene>
<proteinExistence type="predicted"/>
<comment type="caution">
    <text evidence="2">The sequence shown here is derived from an EMBL/GenBank/DDBJ whole genome shotgun (WGS) entry which is preliminary data.</text>
</comment>
<evidence type="ECO:0000313" key="2">
    <source>
        <dbReference type="EMBL" id="MDR6301459.1"/>
    </source>
</evidence>
<evidence type="ECO:0000313" key="3">
    <source>
        <dbReference type="Proteomes" id="UP001257659"/>
    </source>
</evidence>
<sequence length="182" mass="21844">MRNISFILFFFGSFLGIAQENEEKLYWSETTLTWKDFKGKPDPTNPYQANTYSGFSFSWSLQNDADGRKFVYEIKSYFLPNQSWVKDGKETDYLLNHEQLHFDISDYYARKFNQELIDFDDSGSLKQVQQRLQKIYQKIENDRQTMQQKYDKETDHSKNKEAQQKWNEKVKDLLSQLPKLKN</sequence>
<reference evidence="2 3" key="1">
    <citation type="submission" date="2023-07" db="EMBL/GenBank/DDBJ databases">
        <title>Genomic Encyclopedia of Type Strains, Phase IV (KMG-IV): sequencing the most valuable type-strain genomes for metagenomic binning, comparative biology and taxonomic classification.</title>
        <authorList>
            <person name="Goeker M."/>
        </authorList>
    </citation>
    <scope>NUCLEOTIDE SEQUENCE [LARGE SCALE GENOMIC DNA]</scope>
    <source>
        <strain evidence="2 3">DSM 102814</strain>
    </source>
</reference>
<dbReference type="Proteomes" id="UP001257659">
    <property type="component" value="Unassembled WGS sequence"/>
</dbReference>
<dbReference type="RefSeq" id="WP_309728882.1">
    <property type="nucleotide sequence ID" value="NZ_JAVDQA010000006.1"/>
</dbReference>
<keyword evidence="3" id="KW-1185">Reference proteome</keyword>
<feature type="region of interest" description="Disordered" evidence="1">
    <location>
        <begin position="144"/>
        <end position="165"/>
    </location>
</feature>
<evidence type="ECO:0000256" key="1">
    <source>
        <dbReference type="SAM" id="MobiDB-lite"/>
    </source>
</evidence>
<accession>A0ABU1K773</accession>
<name>A0ABU1K773_9FLAO</name>
<dbReference type="EMBL" id="JAVDQA010000006">
    <property type="protein sequence ID" value="MDR6301459.1"/>
    <property type="molecule type" value="Genomic_DNA"/>
</dbReference>
<dbReference type="InterPro" id="IPR010321">
    <property type="entry name" value="DUF922"/>
</dbReference>